<dbReference type="Proteomes" id="UP000054565">
    <property type="component" value="Unassembled WGS sequence"/>
</dbReference>
<organism evidence="2 3">
    <name type="scientific">Coccidioides immitis RMSCC 2394</name>
    <dbReference type="NCBI Taxonomy" id="404692"/>
    <lineage>
        <taxon>Eukaryota</taxon>
        <taxon>Fungi</taxon>
        <taxon>Dikarya</taxon>
        <taxon>Ascomycota</taxon>
        <taxon>Pezizomycotina</taxon>
        <taxon>Eurotiomycetes</taxon>
        <taxon>Eurotiomycetidae</taxon>
        <taxon>Onygenales</taxon>
        <taxon>Onygenaceae</taxon>
        <taxon>Coccidioides</taxon>
    </lineage>
</organism>
<proteinExistence type="predicted"/>
<accession>A0A0J7BEU3</accession>
<dbReference type="AlphaFoldDB" id="A0A0J7BEU3"/>
<name>A0A0J7BEU3_COCIT</name>
<feature type="region of interest" description="Disordered" evidence="1">
    <location>
        <begin position="81"/>
        <end position="108"/>
    </location>
</feature>
<gene>
    <name evidence="2" type="ORF">CIRG_08348</name>
</gene>
<protein>
    <submittedName>
        <fullName evidence="2">Uncharacterized protein</fullName>
    </submittedName>
</protein>
<dbReference type="EMBL" id="DS028098">
    <property type="protein sequence ID" value="KMP08667.1"/>
    <property type="molecule type" value="Genomic_DNA"/>
</dbReference>
<reference evidence="3" key="1">
    <citation type="journal article" date="2010" name="Genome Res.">
        <title>Population genomic sequencing of Coccidioides fungi reveals recent hybridization and transposon control.</title>
        <authorList>
            <person name="Neafsey D.E."/>
            <person name="Barker B.M."/>
            <person name="Sharpton T.J."/>
            <person name="Stajich J.E."/>
            <person name="Park D.J."/>
            <person name="Whiston E."/>
            <person name="Hung C.-Y."/>
            <person name="McMahan C."/>
            <person name="White J."/>
            <person name="Sykes S."/>
            <person name="Heiman D."/>
            <person name="Young S."/>
            <person name="Zeng Q."/>
            <person name="Abouelleil A."/>
            <person name="Aftuck L."/>
            <person name="Bessette D."/>
            <person name="Brown A."/>
            <person name="FitzGerald M."/>
            <person name="Lui A."/>
            <person name="Macdonald J.P."/>
            <person name="Priest M."/>
            <person name="Orbach M.J."/>
            <person name="Galgiani J.N."/>
            <person name="Kirkland T.N."/>
            <person name="Cole G.T."/>
            <person name="Birren B.W."/>
            <person name="Henn M.R."/>
            <person name="Taylor J.W."/>
            <person name="Rounsley S.D."/>
        </authorList>
    </citation>
    <scope>NUCLEOTIDE SEQUENCE [LARGE SCALE GENOMIC DNA]</scope>
    <source>
        <strain evidence="3">RMSCC 2394</strain>
    </source>
</reference>
<evidence type="ECO:0000256" key="1">
    <source>
        <dbReference type="SAM" id="MobiDB-lite"/>
    </source>
</evidence>
<evidence type="ECO:0000313" key="3">
    <source>
        <dbReference type="Proteomes" id="UP000054565"/>
    </source>
</evidence>
<sequence length="108" mass="11970">MNAYTEYGGRSRTKADYLGAQIKVCSDLWCPNNVAVRSVLASVYHARSSSGFLLGCIQRFKEAVLPVHKCMPWEPKEARLWNARHGGPGPQKTWTVPATPVLSKATPR</sequence>
<evidence type="ECO:0000313" key="2">
    <source>
        <dbReference type="EMBL" id="KMP08667.1"/>
    </source>
</evidence>